<dbReference type="InterPro" id="IPR008579">
    <property type="entry name" value="UGlyAH_Cupin_dom"/>
</dbReference>
<gene>
    <name evidence="2" type="ORF">FOF46_01025</name>
</gene>
<dbReference type="PANTHER" id="PTHR40943">
    <property type="entry name" value="CYTOPLASMIC PROTEIN-RELATED"/>
    <property type="match status" value="1"/>
</dbReference>
<evidence type="ECO:0000313" key="2">
    <source>
        <dbReference type="EMBL" id="TSE11240.1"/>
    </source>
</evidence>
<proteinExistence type="predicted"/>
<dbReference type="InterPro" id="IPR014710">
    <property type="entry name" value="RmlC-like_jellyroll"/>
</dbReference>
<comment type="caution">
    <text evidence="2">The sequence shown here is derived from an EMBL/GenBank/DDBJ whole genome shotgun (WGS) entry which is preliminary data.</text>
</comment>
<dbReference type="PANTHER" id="PTHR40943:SF1">
    <property type="entry name" value="CYTOPLASMIC PROTEIN"/>
    <property type="match status" value="1"/>
</dbReference>
<name>A0A554VRF4_9FLAO</name>
<dbReference type="EMBL" id="VLNR01000002">
    <property type="protein sequence ID" value="TSE11240.1"/>
    <property type="molecule type" value="Genomic_DNA"/>
</dbReference>
<dbReference type="RefSeq" id="WP_109434647.1">
    <property type="nucleotide sequence ID" value="NZ_CANLFO010000002.1"/>
</dbReference>
<keyword evidence="3" id="KW-1185">Reference proteome</keyword>
<protein>
    <submittedName>
        <fullName evidence="2">Cupin domain-containing protein</fullName>
    </submittedName>
</protein>
<evidence type="ECO:0000313" key="3">
    <source>
        <dbReference type="Proteomes" id="UP000318833"/>
    </source>
</evidence>
<dbReference type="Proteomes" id="UP000318833">
    <property type="component" value="Unassembled WGS sequence"/>
</dbReference>
<reference evidence="2 3" key="1">
    <citation type="submission" date="2019-07" db="EMBL/GenBank/DDBJ databases">
        <title>The draft genome sequence of Aquimarina algiphila M91.</title>
        <authorList>
            <person name="Meng X."/>
        </authorList>
    </citation>
    <scope>NUCLEOTIDE SEQUENCE [LARGE SCALE GENOMIC DNA]</scope>
    <source>
        <strain evidence="2 3">M91</strain>
    </source>
</reference>
<dbReference type="Pfam" id="PF05899">
    <property type="entry name" value="Cupin_3"/>
    <property type="match status" value="2"/>
</dbReference>
<organism evidence="2 3">
    <name type="scientific">Aquimarina algiphila</name>
    <dbReference type="NCBI Taxonomy" id="2047982"/>
    <lineage>
        <taxon>Bacteria</taxon>
        <taxon>Pseudomonadati</taxon>
        <taxon>Bacteroidota</taxon>
        <taxon>Flavobacteriia</taxon>
        <taxon>Flavobacteriales</taxon>
        <taxon>Flavobacteriaceae</taxon>
        <taxon>Aquimarina</taxon>
    </lineage>
</organism>
<accession>A0A554VRF4</accession>
<dbReference type="Gene3D" id="2.60.120.10">
    <property type="entry name" value="Jelly Rolls"/>
    <property type="match status" value="2"/>
</dbReference>
<evidence type="ECO:0000259" key="1">
    <source>
        <dbReference type="Pfam" id="PF05899"/>
    </source>
</evidence>
<dbReference type="InterPro" id="IPR011051">
    <property type="entry name" value="RmlC_Cupin_sf"/>
</dbReference>
<sequence>MKGILITVILTIVSTLSFAQKTSKDSIIEPFKIEDRLISGLDIPRLKLKAHPEREYYQKNIYKGAELSVYILSSETALNEINNFPIDEFVYYINGRADIETKDSTKLTFYSGDYLFVPKGFSGNWTNNGGNKLHLELSVISNKRGDSTKTSIAKNPFLLDQELLSGIGLTKHNSTTYKNIIYSGVELDVFTEAEIPTKKEISENKKEQFIHILNGSLTIRPINSQPQTYYKGDFFILPKGFSGSWEVEGQRLLRILKVISK</sequence>
<dbReference type="AlphaFoldDB" id="A0A554VRF4"/>
<dbReference type="OrthoDB" id="1163153at2"/>
<dbReference type="SUPFAM" id="SSF51182">
    <property type="entry name" value="RmlC-like cupins"/>
    <property type="match status" value="2"/>
</dbReference>
<feature type="domain" description="(S)-ureidoglycine aminohydrolase cupin" evidence="1">
    <location>
        <begin position="84"/>
        <end position="126"/>
    </location>
</feature>
<feature type="domain" description="(S)-ureidoglycine aminohydrolase cupin" evidence="1">
    <location>
        <begin position="205"/>
        <end position="248"/>
    </location>
</feature>